<evidence type="ECO:0000256" key="1">
    <source>
        <dbReference type="ARBA" id="ARBA00004167"/>
    </source>
</evidence>
<proteinExistence type="predicted"/>
<evidence type="ECO:0000256" key="2">
    <source>
        <dbReference type="ARBA" id="ARBA00022692"/>
    </source>
</evidence>
<dbReference type="KEGG" id="puo:RZN69_12485"/>
<dbReference type="Proteomes" id="UP001304300">
    <property type="component" value="Chromosome"/>
</dbReference>
<evidence type="ECO:0000259" key="6">
    <source>
        <dbReference type="Pfam" id="PF04357"/>
    </source>
</evidence>
<dbReference type="InterPro" id="IPR007452">
    <property type="entry name" value="TamB_C"/>
</dbReference>
<dbReference type="Pfam" id="PF04357">
    <property type="entry name" value="TamB"/>
    <property type="match status" value="1"/>
</dbReference>
<accession>A0AAQ3L9P0</accession>
<feature type="domain" description="Translocation and assembly module TamB C-terminal" evidence="6">
    <location>
        <begin position="932"/>
        <end position="1179"/>
    </location>
</feature>
<evidence type="ECO:0000256" key="4">
    <source>
        <dbReference type="ARBA" id="ARBA00023136"/>
    </source>
</evidence>
<dbReference type="AlphaFoldDB" id="A0AAQ3L9P0"/>
<reference evidence="7 8" key="1">
    <citation type="submission" date="2023-10" db="EMBL/GenBank/DDBJ databases">
        <title>Rubellicoccus peritrichatus gen. nov., sp. nov., isolated from an algae of coral reef tank.</title>
        <authorList>
            <person name="Luo J."/>
        </authorList>
    </citation>
    <scope>NUCLEOTIDE SEQUENCE [LARGE SCALE GENOMIC DNA]</scope>
    <source>
        <strain evidence="7 8">CR14</strain>
    </source>
</reference>
<evidence type="ECO:0000313" key="7">
    <source>
        <dbReference type="EMBL" id="WOO39433.1"/>
    </source>
</evidence>
<sequence length="1247" mass="136000">MPLKIAKKVFAITLLLGMTLAIIAVAALFSSPWWIGSVAADLARQYDVEIGSHETLSFGTIAFNDVRYDDGENLNATVKRIEAPSPPVILLARILGKFAPSIVVSDVNIIESGGTSAKTTLGKVDQPTNLPELAREYNDLGVLASDWFESITVTNLHYQQHGFRIKVPQASLAFWQINLKAILPNLDDPIQIELMLSPEQNAQTRVLDLKIAPNEIVPETIAGITVKPTQLDISGGIIRKKAKILFNAHWNDGGLIPLTAELTSNTITIPEELIDLHDDYEQPVVHFKATWADSKYAVQLVADVEPEADESEDYPTLHAQVDASGDLQSVTIESLEAHGGWLNAQLSNPISITFDNLADVPDAQLTIDANFNQQKLLPLKGTFNADITVKNRGEELPLIHADWNTCGLVYAQYPSAEIDGKSSLDWPLLVFNEIIASTEDGSRIKLDAKANLESQELEAATADGNIGLLLAESLGLTGATYTSLKFNAKASGPFDQLRHSGETSLTDLKIGQDSFNCDLNWTAEALRFSNIDIKGDANAVAFTLNASADLGNAIKTAEIKEALIKVENYADLTLQQPFEIQVTEESELRVSRLSLDGSEGGHFEADCSLDWPRQGKAMISASNVSAIWLGLFLEAPLPFPSDLNQFSLNAEWNEGPMTFDLDAKILGGPSNQVPFQIDLKLLSDGQTIRIENLEASQDDQMLLQGKGTMPIELDPTKPEIIILEPDESMDFQLTAKPGATAIWSWLEGQSGAKVSAPYLDLVLNGSLIAPKGFLKAGFDSISFDDSSDLGQIPDVSQAVVSMTFQPDQIQVEQLGLVIAEHPLEATATLPMSTEQWRNLATSSEVPDLEKLTARLDFQDVPVSAFEELLPTVIRSNGTISLIGEINPGFDWNGKLQIEDVETRPIQPVGALSGIVADLELRNTTLTINTAKASIGGREVAIGGTVGIQNLEKPDYDLTIQGENIPFVRSPGLIMRGTPDLTLTTDDNGSTTLGGTIELNESFYTIDLTAFSQSGGGPSSDPNRRFPYFSVEDEPMSRWRLDVKIIGSDFLRVRTPVFEGKVTADFDLSGRMREPFAFGQASISKGIVMFPFANFRVQNGTVTVTQDDPYQPQLDVTATSRAYGYDLTMRLTGTPDDPQLAFSSTPSLEAGDILLMVTAGQIPDDNSRSSQSRLAGLGVFVGNTILVDLGLVDPLDDRLQVFIAEDISEGGRDTIRVIYRINEIWAVVGQYDRFDAYTLDFKWTIYEE</sequence>
<keyword evidence="2 5" id="KW-0812">Transmembrane</keyword>
<dbReference type="RefSeq" id="WP_317831323.1">
    <property type="nucleotide sequence ID" value="NZ_CP136920.1"/>
</dbReference>
<evidence type="ECO:0000256" key="3">
    <source>
        <dbReference type="ARBA" id="ARBA00022989"/>
    </source>
</evidence>
<keyword evidence="4 5" id="KW-0472">Membrane</keyword>
<protein>
    <submittedName>
        <fullName evidence="7">Translocation/assembly module TamB domain-containing protein</fullName>
    </submittedName>
</protein>
<comment type="subcellular location">
    <subcellularLocation>
        <location evidence="1">Membrane</location>
        <topology evidence="1">Single-pass membrane protein</topology>
    </subcellularLocation>
</comment>
<dbReference type="PANTHER" id="PTHR36985:SF1">
    <property type="entry name" value="TRANSLOCATION AND ASSEMBLY MODULE SUBUNIT TAMB"/>
    <property type="match status" value="1"/>
</dbReference>
<evidence type="ECO:0000256" key="5">
    <source>
        <dbReference type="SAM" id="Phobius"/>
    </source>
</evidence>
<dbReference type="GO" id="GO:0009306">
    <property type="term" value="P:protein secretion"/>
    <property type="evidence" value="ECO:0007669"/>
    <property type="project" value="InterPro"/>
</dbReference>
<gene>
    <name evidence="7" type="ORF">RZN69_12485</name>
</gene>
<dbReference type="PANTHER" id="PTHR36985">
    <property type="entry name" value="TRANSLOCATION AND ASSEMBLY MODULE SUBUNIT TAMB"/>
    <property type="match status" value="1"/>
</dbReference>
<name>A0AAQ3L9P0_9BACT</name>
<keyword evidence="3 5" id="KW-1133">Transmembrane helix</keyword>
<keyword evidence="8" id="KW-1185">Reference proteome</keyword>
<organism evidence="7 8">
    <name type="scientific">Rubellicoccus peritrichatus</name>
    <dbReference type="NCBI Taxonomy" id="3080537"/>
    <lineage>
        <taxon>Bacteria</taxon>
        <taxon>Pseudomonadati</taxon>
        <taxon>Verrucomicrobiota</taxon>
        <taxon>Opitutia</taxon>
        <taxon>Puniceicoccales</taxon>
        <taxon>Cerasicoccaceae</taxon>
        <taxon>Rubellicoccus</taxon>
    </lineage>
</organism>
<dbReference type="EMBL" id="CP136920">
    <property type="protein sequence ID" value="WOO39433.1"/>
    <property type="molecule type" value="Genomic_DNA"/>
</dbReference>
<dbReference type="GO" id="GO:0005886">
    <property type="term" value="C:plasma membrane"/>
    <property type="evidence" value="ECO:0007669"/>
    <property type="project" value="InterPro"/>
</dbReference>
<evidence type="ECO:0000313" key="8">
    <source>
        <dbReference type="Proteomes" id="UP001304300"/>
    </source>
</evidence>
<feature type="transmembrane region" description="Helical" evidence="5">
    <location>
        <begin position="12"/>
        <end position="35"/>
    </location>
</feature>